<organism evidence="3 4">
    <name type="scientific">Pseudoalteromonas espejiana</name>
    <dbReference type="NCBI Taxonomy" id="28107"/>
    <lineage>
        <taxon>Bacteria</taxon>
        <taxon>Pseudomonadati</taxon>
        <taxon>Pseudomonadota</taxon>
        <taxon>Gammaproteobacteria</taxon>
        <taxon>Alteromonadales</taxon>
        <taxon>Pseudoalteromonadaceae</taxon>
        <taxon>Pseudoalteromonas</taxon>
    </lineage>
</organism>
<dbReference type="Gene3D" id="2.60.40.3440">
    <property type="match status" value="1"/>
</dbReference>
<evidence type="ECO:0008006" key="5">
    <source>
        <dbReference type="Google" id="ProtNLM"/>
    </source>
</evidence>
<dbReference type="OrthoDB" id="5769598at2"/>
<name>A0A510XZ18_9GAMM</name>
<feature type="signal peptide" evidence="2">
    <location>
        <begin position="1"/>
        <end position="22"/>
    </location>
</feature>
<keyword evidence="4" id="KW-1185">Reference proteome</keyword>
<dbReference type="RefSeq" id="WP_089349608.1">
    <property type="nucleotide sequence ID" value="NZ_BJUM01000033.1"/>
</dbReference>
<gene>
    <name evidence="3" type="ORF">PES01_30340</name>
</gene>
<evidence type="ECO:0000313" key="3">
    <source>
        <dbReference type="EMBL" id="GEK56189.1"/>
    </source>
</evidence>
<accession>A0A510XZ18</accession>
<protein>
    <recommendedName>
        <fullName evidence="5">Cadherin-like domain-containing protein</fullName>
    </recommendedName>
</protein>
<reference evidence="3 4" key="1">
    <citation type="submission" date="2019-07" db="EMBL/GenBank/DDBJ databases">
        <title>Whole genome shotgun sequence of Pseudoalteromonas espejiana NBRC 102222.</title>
        <authorList>
            <person name="Hosoyama A."/>
            <person name="Uohara A."/>
            <person name="Ohji S."/>
            <person name="Ichikawa N."/>
        </authorList>
    </citation>
    <scope>NUCLEOTIDE SEQUENCE [LARGE SCALE GENOMIC DNA]</scope>
    <source>
        <strain evidence="3 4">NBRC 102222</strain>
    </source>
</reference>
<dbReference type="EMBL" id="BJUM01000033">
    <property type="protein sequence ID" value="GEK56189.1"/>
    <property type="molecule type" value="Genomic_DNA"/>
</dbReference>
<comment type="caution">
    <text evidence="3">The sequence shown here is derived from an EMBL/GenBank/DDBJ whole genome shotgun (WGS) entry which is preliminary data.</text>
</comment>
<dbReference type="Pfam" id="PF17963">
    <property type="entry name" value="Big_9"/>
    <property type="match status" value="1"/>
</dbReference>
<dbReference type="AlphaFoldDB" id="A0A510XZ18"/>
<evidence type="ECO:0000256" key="1">
    <source>
        <dbReference type="SAM" id="MobiDB-lite"/>
    </source>
</evidence>
<dbReference type="PROSITE" id="PS51257">
    <property type="entry name" value="PROKAR_LIPOPROTEIN"/>
    <property type="match status" value="1"/>
</dbReference>
<dbReference type="Proteomes" id="UP000321419">
    <property type="component" value="Unassembled WGS sequence"/>
</dbReference>
<evidence type="ECO:0000256" key="2">
    <source>
        <dbReference type="SAM" id="SignalP"/>
    </source>
</evidence>
<proteinExistence type="predicted"/>
<sequence>MRNLTLTHTGLLLCALTLGACSNDDDNKQPTPVVNTAPSASDAMLTTQTEVAINDTLIATDADGDSLTYALTTEPTLGTVVVNSDGSFTYAPNKEATGSDSFMFGVSDGVNQQVTAMVDITIEALQVDFAQFASDAFNQGPNDEPLSTNGRVFTNTDTDVSTISSGSSGN</sequence>
<dbReference type="NCBIfam" id="TIGR01965">
    <property type="entry name" value="VCBS_repeat"/>
    <property type="match status" value="1"/>
</dbReference>
<keyword evidence="2" id="KW-0732">Signal</keyword>
<feature type="chain" id="PRO_5021761492" description="Cadherin-like domain-containing protein" evidence="2">
    <location>
        <begin position="23"/>
        <end position="170"/>
    </location>
</feature>
<feature type="region of interest" description="Disordered" evidence="1">
    <location>
        <begin position="140"/>
        <end position="170"/>
    </location>
</feature>
<dbReference type="InterPro" id="IPR010221">
    <property type="entry name" value="VCBS_dom"/>
</dbReference>
<evidence type="ECO:0000313" key="4">
    <source>
        <dbReference type="Proteomes" id="UP000321419"/>
    </source>
</evidence>